<keyword evidence="9" id="KW-1185">Reference proteome</keyword>
<feature type="domain" description="ABC3 transporter permease C-terminal" evidence="7">
    <location>
        <begin position="265"/>
        <end position="376"/>
    </location>
</feature>
<comment type="caution">
    <text evidence="8">The sequence shown here is derived from an EMBL/GenBank/DDBJ whole genome shotgun (WGS) entry which is preliminary data.</text>
</comment>
<accession>A0A3R8JR25</accession>
<dbReference type="PANTHER" id="PTHR30287:SF2">
    <property type="entry name" value="BLL1001 PROTEIN"/>
    <property type="match status" value="1"/>
</dbReference>
<dbReference type="Proteomes" id="UP000274920">
    <property type="component" value="Unassembled WGS sequence"/>
</dbReference>
<dbReference type="InterPro" id="IPR038766">
    <property type="entry name" value="Membrane_comp_ABC_pdt"/>
</dbReference>
<proteinExistence type="predicted"/>
<evidence type="ECO:0000256" key="6">
    <source>
        <dbReference type="SAM" id="Phobius"/>
    </source>
</evidence>
<protein>
    <submittedName>
        <fullName evidence="8">FtsX-like permease family protein</fullName>
    </submittedName>
</protein>
<comment type="subcellular location">
    <subcellularLocation>
        <location evidence="1">Cell membrane</location>
        <topology evidence="1">Multi-pass membrane protein</topology>
    </subcellularLocation>
</comment>
<feature type="transmembrane region" description="Helical" evidence="6">
    <location>
        <begin position="303"/>
        <end position="325"/>
    </location>
</feature>
<feature type="transmembrane region" description="Helical" evidence="6">
    <location>
        <begin position="748"/>
        <end position="772"/>
    </location>
</feature>
<dbReference type="EMBL" id="RHJS01000002">
    <property type="protein sequence ID" value="RRK33793.1"/>
    <property type="molecule type" value="Genomic_DNA"/>
</dbReference>
<feature type="transmembrane region" description="Helical" evidence="6">
    <location>
        <begin position="20"/>
        <end position="40"/>
    </location>
</feature>
<keyword evidence="4 6" id="KW-1133">Transmembrane helix</keyword>
<dbReference type="Pfam" id="PF02687">
    <property type="entry name" value="FtsX"/>
    <property type="match status" value="2"/>
</dbReference>
<reference evidence="8" key="1">
    <citation type="submission" date="2018-10" db="EMBL/GenBank/DDBJ databases">
        <title>Schaedlerella arabinophila gen. nov. sp. nov., isolated from the mouse intestinal tract and comparative analysis with the genome of the closely related altered Schaedler flora strain ASF502.</title>
        <authorList>
            <person name="Miyake S."/>
            <person name="Soh M."/>
            <person name="Seedorf H."/>
        </authorList>
    </citation>
    <scope>NUCLEOTIDE SEQUENCE [LARGE SCALE GENOMIC DNA]</scope>
    <source>
        <strain evidence="8">DSM 106076</strain>
    </source>
</reference>
<organism evidence="8 9">
    <name type="scientific">Schaedlerella arabinosiphila</name>
    <dbReference type="NCBI Taxonomy" id="2044587"/>
    <lineage>
        <taxon>Bacteria</taxon>
        <taxon>Bacillati</taxon>
        <taxon>Bacillota</taxon>
        <taxon>Clostridia</taxon>
        <taxon>Lachnospirales</taxon>
        <taxon>Lachnospiraceae</taxon>
        <taxon>Schaedlerella</taxon>
    </lineage>
</organism>
<keyword evidence="5 6" id="KW-0472">Membrane</keyword>
<feature type="transmembrane region" description="Helical" evidence="6">
    <location>
        <begin position="653"/>
        <end position="681"/>
    </location>
</feature>
<evidence type="ECO:0000313" key="9">
    <source>
        <dbReference type="Proteomes" id="UP000274920"/>
    </source>
</evidence>
<dbReference type="GO" id="GO:0005886">
    <property type="term" value="C:plasma membrane"/>
    <property type="evidence" value="ECO:0007669"/>
    <property type="project" value="UniProtKB-SubCell"/>
</dbReference>
<evidence type="ECO:0000256" key="2">
    <source>
        <dbReference type="ARBA" id="ARBA00022475"/>
    </source>
</evidence>
<feature type="domain" description="ABC3 transporter permease C-terminal" evidence="7">
    <location>
        <begin position="660"/>
        <end position="779"/>
    </location>
</feature>
<evidence type="ECO:0000256" key="3">
    <source>
        <dbReference type="ARBA" id="ARBA00022692"/>
    </source>
</evidence>
<feature type="transmembrane region" description="Helical" evidence="6">
    <location>
        <begin position="354"/>
        <end position="377"/>
    </location>
</feature>
<dbReference type="InterPro" id="IPR003838">
    <property type="entry name" value="ABC3_permease_C"/>
</dbReference>
<keyword evidence="2" id="KW-1003">Cell membrane</keyword>
<feature type="transmembrane region" description="Helical" evidence="6">
    <location>
        <begin position="258"/>
        <end position="282"/>
    </location>
</feature>
<gene>
    <name evidence="8" type="ORF">EBB54_22330</name>
</gene>
<evidence type="ECO:0000259" key="7">
    <source>
        <dbReference type="Pfam" id="PF02687"/>
    </source>
</evidence>
<keyword evidence="3 6" id="KW-0812">Transmembrane</keyword>
<feature type="transmembrane region" description="Helical" evidence="6">
    <location>
        <begin position="706"/>
        <end position="728"/>
    </location>
</feature>
<evidence type="ECO:0000256" key="5">
    <source>
        <dbReference type="ARBA" id="ARBA00023136"/>
    </source>
</evidence>
<evidence type="ECO:0000313" key="8">
    <source>
        <dbReference type="EMBL" id="RRK33793.1"/>
    </source>
</evidence>
<evidence type="ECO:0000256" key="1">
    <source>
        <dbReference type="ARBA" id="ARBA00004651"/>
    </source>
</evidence>
<evidence type="ECO:0000256" key="4">
    <source>
        <dbReference type="ARBA" id="ARBA00022989"/>
    </source>
</evidence>
<dbReference type="RefSeq" id="WP_125129002.1">
    <property type="nucleotide sequence ID" value="NZ_RHJS01000002.1"/>
</dbReference>
<dbReference type="AlphaFoldDB" id="A0A3R8JR25"/>
<dbReference type="PANTHER" id="PTHR30287">
    <property type="entry name" value="MEMBRANE COMPONENT OF PREDICTED ABC SUPERFAMILY METABOLITE UPTAKE TRANSPORTER"/>
    <property type="match status" value="1"/>
</dbReference>
<name>A0A3R8JR25_9FIRM</name>
<feature type="transmembrane region" description="Helical" evidence="6">
    <location>
        <begin position="431"/>
        <end position="455"/>
    </location>
</feature>
<sequence length="786" mass="88900">MKESFRCGLAKLRRKKIPNLLLGICIMITAILSLNALIFLKELNGIFDRAYEEMEGPQMCCLWNREIVSSDSVKQYMKNSKNDLEYQITENTKTVEYIEKDGIRLSNGILLELPEHISREMISPKISDKSEPEMPKKGEIWITTKMANILNAKVGDNISLQLADQSENVKVVKIVADPVFGGSNTNVYRMWCGYDRLSEFALAENHMMCYLEIRFQEFTQQSIQNFIRNAEEYFQMPLGDTLYTYDQIKSGYTSVYQMIGAVLCFVSIILSVTIIILTVFLIKSDMDEDVRTIGIYKAIGMTGIQITSVYIICYGLIGLVCSALGSVLGGKLSQKIIESILGDLGIYMVSLKGILGYQFFVWLAVSATIVFICFCAVSKIQRLNASYAIRRGNWKTKEISRKKQKNTYYNGKGSFELYYAIKGIWNKKLRYIYIIGVSMIFSCLTVLCFGCLNAVENIDKEPEAWGFIRSDIYVTSLEDTPVSNIIKELEEDSKVDYTYGVNKVYPKYKPDDAECWQSVVAEVYELPWNEKIKDKSLYGRRPQKENEIGVGMTFAEEYGLNIGEKIELFINGEKKKYEITGIFQSLSNYGKIIRMVTDNLDQFVNADGTYGDYMLLLTEPSEKWNYAKELTKKYNEEFAFIASKSNGENITGILVPAVGSILTILLIIIMIIMVNLTFLLIRKEQNLIGLLKAVGMTSWQILKIYLWRNCVSAFVGTCLGSVIGTLIVPSLLTPYAKILGLTEFPFMLNLAGLLGSLILLPVCILLATCAVVRTIRAISVKQLVNE</sequence>